<evidence type="ECO:0000256" key="7">
    <source>
        <dbReference type="SAM" id="SignalP"/>
    </source>
</evidence>
<dbReference type="InterPro" id="IPR023827">
    <property type="entry name" value="Peptidase_S8_Asp-AS"/>
</dbReference>
<dbReference type="Pfam" id="PF00082">
    <property type="entry name" value="Peptidase_S8"/>
    <property type="match status" value="1"/>
</dbReference>
<name>A0ABV8WI45_9MICC</name>
<dbReference type="InterPro" id="IPR000209">
    <property type="entry name" value="Peptidase_S8/S53_dom"/>
</dbReference>
<feature type="compositionally biased region" description="Low complexity" evidence="6">
    <location>
        <begin position="227"/>
        <end position="236"/>
    </location>
</feature>
<dbReference type="InterPro" id="IPR034176">
    <property type="entry name" value="Peptidases_S8_13"/>
</dbReference>
<dbReference type="PANTHER" id="PTHR43806">
    <property type="entry name" value="PEPTIDASE S8"/>
    <property type="match status" value="1"/>
</dbReference>
<feature type="active site" description="Charge relay system" evidence="5">
    <location>
        <position position="241"/>
    </location>
</feature>
<dbReference type="CDD" id="cd07496">
    <property type="entry name" value="Peptidases_S8_13"/>
    <property type="match status" value="1"/>
</dbReference>
<feature type="active site" description="Charge relay system" evidence="5">
    <location>
        <position position="182"/>
    </location>
</feature>
<feature type="chain" id="PRO_5046280490" evidence="7">
    <location>
        <begin position="32"/>
        <end position="745"/>
    </location>
</feature>
<dbReference type="PANTHER" id="PTHR43806:SF11">
    <property type="entry name" value="CEREVISIN-RELATED"/>
    <property type="match status" value="1"/>
</dbReference>
<keyword evidence="3 5" id="KW-0378">Hydrolase</keyword>
<keyword evidence="4 5" id="KW-0720">Serine protease</keyword>
<keyword evidence="10" id="KW-1185">Reference proteome</keyword>
<feature type="signal peptide" evidence="7">
    <location>
        <begin position="1"/>
        <end position="31"/>
    </location>
</feature>
<evidence type="ECO:0000256" key="6">
    <source>
        <dbReference type="SAM" id="MobiDB-lite"/>
    </source>
</evidence>
<protein>
    <submittedName>
        <fullName evidence="9">S8 family serine peptidase</fullName>
    </submittedName>
</protein>
<dbReference type="Proteomes" id="UP001595778">
    <property type="component" value="Unassembled WGS sequence"/>
</dbReference>
<dbReference type="InterPro" id="IPR013207">
    <property type="entry name" value="LGFP"/>
</dbReference>
<evidence type="ECO:0000313" key="9">
    <source>
        <dbReference type="EMBL" id="MFC4396347.1"/>
    </source>
</evidence>
<dbReference type="EMBL" id="JBHSDQ010000003">
    <property type="protein sequence ID" value="MFC4396347.1"/>
    <property type="molecule type" value="Genomic_DNA"/>
</dbReference>
<dbReference type="PRINTS" id="PR00723">
    <property type="entry name" value="SUBTILISIN"/>
</dbReference>
<evidence type="ECO:0000259" key="8">
    <source>
        <dbReference type="Pfam" id="PF00082"/>
    </source>
</evidence>
<comment type="similarity">
    <text evidence="1 5">Belongs to the peptidase S8 family.</text>
</comment>
<feature type="domain" description="Peptidase S8/S53" evidence="8">
    <location>
        <begin position="173"/>
        <end position="464"/>
    </location>
</feature>
<sequence>MRTKTGMTKARIGNRALGLLMATTLVASATAATASAANNPAAPPGPSAPGSSAGAPLPTDQFIVKFKPSAAGSAAERGKTYAKAAGDTSIDVREVKTTASDAKVVKASRRLNAAESQRMLESIAAGGNVASVEPDILMYPSATPNDPYYSQEWALSDPNVGIRVPSVWDRTTGTGQIVAVIDTGITAHSDLKANVMAGYDMIADPATSGDGDGRDPDPSDPGDFRTAGACGSGSSANSSWHGTHVAGIIAAVANNAEGVSGAAPGVKIEPVRALGSCGGYLSDVSDGITWASGGTVTGVPDNPNPAKTINLSVGGTAACPATMQAAIDGAVNRGSTVFVAAGNENQAASNDAPANCNNVIAIGATNKSGSKASYSNFGPAVDVMAPGGDTDAGILSTLNAGTTSPGAETYGYMMGTSMATPMAASVGALMKAADPSLVPSQIEAKLKATARPLPGTCSGGCGAGLIDASAAVAVPAPQTPIAAKAASLNGALGAATTGEVYGLKDNGGYQCFEQGCILYSPASGAHVSVGAIRGLWAATGFENGRLGYPVTDEVSGLRDGGVYQNYQGGAIIWSPATGVHISVGAIRGLWAATGFENGRLGYPVTNEVSGLRDGGVYQNYQGGAIIWSPATGVHISVGAIRGEWAATGFENGVLGYPVTDEVTGLRDGGVYQNYQRGAIIWSPATGAHASFGATRSIWASTGFESGRLGYPTSDEYPTGNDGSVAQNYQGGVIHWSPGGYYISWL</sequence>
<feature type="region of interest" description="Disordered" evidence="6">
    <location>
        <begin position="205"/>
        <end position="236"/>
    </location>
</feature>
<dbReference type="InterPro" id="IPR036852">
    <property type="entry name" value="Peptidase_S8/S53_dom_sf"/>
</dbReference>
<dbReference type="InterPro" id="IPR015500">
    <property type="entry name" value="Peptidase_S8_subtilisin-rel"/>
</dbReference>
<comment type="caution">
    <text evidence="9">The sequence shown here is derived from an EMBL/GenBank/DDBJ whole genome shotgun (WGS) entry which is preliminary data.</text>
</comment>
<proteinExistence type="inferred from homology"/>
<keyword evidence="7" id="KW-0732">Signal</keyword>
<dbReference type="Gene3D" id="3.40.50.200">
    <property type="entry name" value="Peptidase S8/S53 domain"/>
    <property type="match status" value="1"/>
</dbReference>
<feature type="region of interest" description="Disordered" evidence="6">
    <location>
        <begin position="36"/>
        <end position="56"/>
    </location>
</feature>
<evidence type="ECO:0000256" key="3">
    <source>
        <dbReference type="ARBA" id="ARBA00022801"/>
    </source>
</evidence>
<organism evidence="9 10">
    <name type="scientific">Arthrobacter sedimenti</name>
    <dbReference type="NCBI Taxonomy" id="2694931"/>
    <lineage>
        <taxon>Bacteria</taxon>
        <taxon>Bacillati</taxon>
        <taxon>Actinomycetota</taxon>
        <taxon>Actinomycetes</taxon>
        <taxon>Micrococcales</taxon>
        <taxon>Micrococcaceae</taxon>
        <taxon>Arthrobacter</taxon>
    </lineage>
</organism>
<dbReference type="RefSeq" id="WP_376977253.1">
    <property type="nucleotide sequence ID" value="NZ_JBHSDQ010000003.1"/>
</dbReference>
<evidence type="ECO:0000313" key="10">
    <source>
        <dbReference type="Proteomes" id="UP001595778"/>
    </source>
</evidence>
<dbReference type="SUPFAM" id="SSF52743">
    <property type="entry name" value="Subtilisin-like"/>
    <property type="match status" value="1"/>
</dbReference>
<dbReference type="PROSITE" id="PS00136">
    <property type="entry name" value="SUBTILASE_ASP"/>
    <property type="match status" value="1"/>
</dbReference>
<keyword evidence="2 5" id="KW-0645">Protease</keyword>
<dbReference type="InterPro" id="IPR050131">
    <property type="entry name" value="Peptidase_S8_subtilisin-like"/>
</dbReference>
<dbReference type="PROSITE" id="PS51892">
    <property type="entry name" value="SUBTILASE"/>
    <property type="match status" value="1"/>
</dbReference>
<accession>A0ABV8WI45</accession>
<evidence type="ECO:0000256" key="5">
    <source>
        <dbReference type="PROSITE-ProRule" id="PRU01240"/>
    </source>
</evidence>
<evidence type="ECO:0000256" key="4">
    <source>
        <dbReference type="ARBA" id="ARBA00022825"/>
    </source>
</evidence>
<dbReference type="PROSITE" id="PS00137">
    <property type="entry name" value="SUBTILASE_HIS"/>
    <property type="match status" value="1"/>
</dbReference>
<gene>
    <name evidence="9" type="ORF">ACFO0G_09630</name>
</gene>
<reference evidence="10" key="1">
    <citation type="journal article" date="2019" name="Int. J. Syst. Evol. Microbiol.">
        <title>The Global Catalogue of Microorganisms (GCM) 10K type strain sequencing project: providing services to taxonomists for standard genome sequencing and annotation.</title>
        <authorList>
            <consortium name="The Broad Institute Genomics Platform"/>
            <consortium name="The Broad Institute Genome Sequencing Center for Infectious Disease"/>
            <person name="Wu L."/>
            <person name="Ma J."/>
        </authorList>
    </citation>
    <scope>NUCLEOTIDE SEQUENCE [LARGE SCALE GENOMIC DNA]</scope>
    <source>
        <strain evidence="10">PJ61</strain>
    </source>
</reference>
<evidence type="ECO:0000256" key="2">
    <source>
        <dbReference type="ARBA" id="ARBA00022670"/>
    </source>
</evidence>
<dbReference type="InterPro" id="IPR022398">
    <property type="entry name" value="Peptidase_S8_His-AS"/>
</dbReference>
<dbReference type="Pfam" id="PF08310">
    <property type="entry name" value="LGFP"/>
    <property type="match status" value="5"/>
</dbReference>
<feature type="active site" description="Charge relay system" evidence="5">
    <location>
        <position position="417"/>
    </location>
</feature>
<evidence type="ECO:0000256" key="1">
    <source>
        <dbReference type="ARBA" id="ARBA00011073"/>
    </source>
</evidence>